<evidence type="ECO:0000313" key="12">
    <source>
        <dbReference type="Proteomes" id="UP001162480"/>
    </source>
</evidence>
<dbReference type="EC" id="2.7.4.9" evidence="3"/>
<dbReference type="GO" id="GO:0005739">
    <property type="term" value="C:mitochondrion"/>
    <property type="evidence" value="ECO:0007669"/>
    <property type="project" value="TreeGrafter"/>
</dbReference>
<dbReference type="InterPro" id="IPR018094">
    <property type="entry name" value="Thymidylate_kinase"/>
</dbReference>
<dbReference type="GO" id="GO:0005829">
    <property type="term" value="C:cytosol"/>
    <property type="evidence" value="ECO:0007669"/>
    <property type="project" value="TreeGrafter"/>
</dbReference>
<dbReference type="EMBL" id="OX597829">
    <property type="protein sequence ID" value="CAI9734429.1"/>
    <property type="molecule type" value="Genomic_DNA"/>
</dbReference>
<keyword evidence="12" id="KW-1185">Reference proteome</keyword>
<evidence type="ECO:0000256" key="8">
    <source>
        <dbReference type="ARBA" id="ARBA00022777"/>
    </source>
</evidence>
<evidence type="ECO:0000256" key="2">
    <source>
        <dbReference type="ARBA" id="ARBA00009776"/>
    </source>
</evidence>
<sequence>MRNYSSAVVCRKYNPTNMSRAIHRGQFIVFEGIDRCGKSTQSQKLKDAFEKNGKKVILQKFPNRKTLTGSIIDKYLKKEVNYPDQFIHLLFSANRWECMAELERALNCGTSVILDRYAFSGVAYTAAKGSLSLKWCKAPDSGLLKPHCVFFLNLQPEIANCRKGAGEERYEQVEFQKKVLEQFMKLKDETWKIIDANQSEDKIFSNIYQHALSLNNQELTKLWTTDF</sequence>
<dbReference type="AlphaFoldDB" id="A0AA36BI15"/>
<dbReference type="GO" id="GO:0006233">
    <property type="term" value="P:dTDP biosynthetic process"/>
    <property type="evidence" value="ECO:0007669"/>
    <property type="project" value="InterPro"/>
</dbReference>
<dbReference type="GO" id="GO:0006227">
    <property type="term" value="P:dUDP biosynthetic process"/>
    <property type="evidence" value="ECO:0007669"/>
    <property type="project" value="TreeGrafter"/>
</dbReference>
<dbReference type="InterPro" id="IPR018095">
    <property type="entry name" value="Thymidylate_kin_CS"/>
</dbReference>
<dbReference type="PANTHER" id="PTHR10344:SF1">
    <property type="entry name" value="THYMIDYLATE KINASE"/>
    <property type="match status" value="1"/>
</dbReference>
<dbReference type="Gene3D" id="3.40.50.300">
    <property type="entry name" value="P-loop containing nucleotide triphosphate hydrolases"/>
    <property type="match status" value="1"/>
</dbReference>
<evidence type="ECO:0000256" key="3">
    <source>
        <dbReference type="ARBA" id="ARBA00012980"/>
    </source>
</evidence>
<dbReference type="SUPFAM" id="SSF52540">
    <property type="entry name" value="P-loop containing nucleoside triphosphate hydrolases"/>
    <property type="match status" value="1"/>
</dbReference>
<accession>A0AA36BI15</accession>
<reference evidence="11" key="1">
    <citation type="submission" date="2023-08" db="EMBL/GenBank/DDBJ databases">
        <authorList>
            <person name="Alioto T."/>
            <person name="Alioto T."/>
            <person name="Gomez Garrido J."/>
        </authorList>
    </citation>
    <scope>NUCLEOTIDE SEQUENCE</scope>
</reference>
<evidence type="ECO:0000256" key="9">
    <source>
        <dbReference type="ARBA" id="ARBA00022840"/>
    </source>
</evidence>
<gene>
    <name evidence="11" type="ORF">OCTVUL_1B007633</name>
</gene>
<dbReference type="GO" id="GO:0005634">
    <property type="term" value="C:nucleus"/>
    <property type="evidence" value="ECO:0007669"/>
    <property type="project" value="TreeGrafter"/>
</dbReference>
<dbReference type="GO" id="GO:0005524">
    <property type="term" value="F:ATP binding"/>
    <property type="evidence" value="ECO:0007669"/>
    <property type="project" value="UniProtKB-KW"/>
</dbReference>
<proteinExistence type="inferred from homology"/>
<keyword evidence="7" id="KW-0547">Nucleotide-binding</keyword>
<dbReference type="PANTHER" id="PTHR10344">
    <property type="entry name" value="THYMIDYLATE KINASE"/>
    <property type="match status" value="1"/>
</dbReference>
<protein>
    <recommendedName>
        <fullName evidence="4">Thymidylate kinase</fullName>
        <ecNumber evidence="3">2.7.4.9</ecNumber>
    </recommendedName>
</protein>
<dbReference type="Proteomes" id="UP001162480">
    <property type="component" value="Chromosome 16"/>
</dbReference>
<dbReference type="InterPro" id="IPR027417">
    <property type="entry name" value="P-loop_NTPase"/>
</dbReference>
<dbReference type="InterPro" id="IPR039430">
    <property type="entry name" value="Thymidylate_kin-like_dom"/>
</dbReference>
<organism evidence="11 12">
    <name type="scientific">Octopus vulgaris</name>
    <name type="common">Common octopus</name>
    <dbReference type="NCBI Taxonomy" id="6645"/>
    <lineage>
        <taxon>Eukaryota</taxon>
        <taxon>Metazoa</taxon>
        <taxon>Spiralia</taxon>
        <taxon>Lophotrochozoa</taxon>
        <taxon>Mollusca</taxon>
        <taxon>Cephalopoda</taxon>
        <taxon>Coleoidea</taxon>
        <taxon>Octopodiformes</taxon>
        <taxon>Octopoda</taxon>
        <taxon>Incirrata</taxon>
        <taxon>Octopodidae</taxon>
        <taxon>Octopus</taxon>
    </lineage>
</organism>
<evidence type="ECO:0000256" key="7">
    <source>
        <dbReference type="ARBA" id="ARBA00022741"/>
    </source>
</evidence>
<keyword evidence="5" id="KW-0808">Transferase</keyword>
<dbReference type="GO" id="GO:0006235">
    <property type="term" value="P:dTTP biosynthetic process"/>
    <property type="evidence" value="ECO:0007669"/>
    <property type="project" value="TreeGrafter"/>
</dbReference>
<evidence type="ECO:0000259" key="10">
    <source>
        <dbReference type="Pfam" id="PF02223"/>
    </source>
</evidence>
<feature type="domain" description="Thymidylate kinase-like" evidence="10">
    <location>
        <begin position="30"/>
        <end position="207"/>
    </location>
</feature>
<comment type="similarity">
    <text evidence="2">Belongs to the thymidylate kinase family.</text>
</comment>
<dbReference type="GO" id="GO:0004798">
    <property type="term" value="F:dTMP kinase activity"/>
    <property type="evidence" value="ECO:0007669"/>
    <property type="project" value="UniProtKB-EC"/>
</dbReference>
<dbReference type="Pfam" id="PF02223">
    <property type="entry name" value="Thymidylate_kin"/>
    <property type="match status" value="1"/>
</dbReference>
<evidence type="ECO:0000256" key="5">
    <source>
        <dbReference type="ARBA" id="ARBA00022679"/>
    </source>
</evidence>
<keyword evidence="6" id="KW-0545">Nucleotide biosynthesis</keyword>
<evidence type="ECO:0000256" key="6">
    <source>
        <dbReference type="ARBA" id="ARBA00022727"/>
    </source>
</evidence>
<dbReference type="GO" id="GO:0004550">
    <property type="term" value="F:nucleoside diphosphate kinase activity"/>
    <property type="evidence" value="ECO:0007669"/>
    <property type="project" value="TreeGrafter"/>
</dbReference>
<dbReference type="HAMAP" id="MF_00165">
    <property type="entry name" value="Thymidylate_kinase"/>
    <property type="match status" value="1"/>
</dbReference>
<keyword evidence="9" id="KW-0067">ATP-binding</keyword>
<name>A0AA36BI15_OCTVU</name>
<comment type="pathway">
    <text evidence="1">Pyrimidine metabolism; dTTP biosynthesis.</text>
</comment>
<evidence type="ECO:0000313" key="11">
    <source>
        <dbReference type="EMBL" id="CAI9734429.1"/>
    </source>
</evidence>
<keyword evidence="8" id="KW-0418">Kinase</keyword>
<evidence type="ECO:0000256" key="4">
    <source>
        <dbReference type="ARBA" id="ARBA00017144"/>
    </source>
</evidence>
<dbReference type="CDD" id="cd01672">
    <property type="entry name" value="TMPK"/>
    <property type="match status" value="1"/>
</dbReference>
<dbReference type="NCBIfam" id="TIGR00041">
    <property type="entry name" value="DTMP_kinase"/>
    <property type="match status" value="1"/>
</dbReference>
<dbReference type="FunFam" id="3.40.50.300:FF:000679">
    <property type="entry name" value="Thymidylate kinase"/>
    <property type="match status" value="1"/>
</dbReference>
<dbReference type="PROSITE" id="PS01331">
    <property type="entry name" value="THYMIDYLATE_KINASE"/>
    <property type="match status" value="1"/>
</dbReference>
<evidence type="ECO:0000256" key="1">
    <source>
        <dbReference type="ARBA" id="ARBA00004992"/>
    </source>
</evidence>